<dbReference type="EMBL" id="UOEB01000005">
    <property type="protein sequence ID" value="VAV82462.1"/>
    <property type="molecule type" value="Genomic_DNA"/>
</dbReference>
<organism evidence="1">
    <name type="scientific">hydrothermal vent metagenome</name>
    <dbReference type="NCBI Taxonomy" id="652676"/>
    <lineage>
        <taxon>unclassified sequences</taxon>
        <taxon>metagenomes</taxon>
        <taxon>ecological metagenomes</taxon>
    </lineage>
</organism>
<accession>A0A3B0QQB9</accession>
<dbReference type="AlphaFoldDB" id="A0A3B0QQB9"/>
<protein>
    <recommendedName>
        <fullName evidence="2">STAS/SEC14 domain-containing protein</fullName>
    </recommendedName>
</protein>
<reference evidence="1" key="1">
    <citation type="submission" date="2018-06" db="EMBL/GenBank/DDBJ databases">
        <authorList>
            <person name="Zhirakovskaya E."/>
        </authorList>
    </citation>
    <scope>NUCLEOTIDE SEQUENCE</scope>
</reference>
<evidence type="ECO:0008006" key="2">
    <source>
        <dbReference type="Google" id="ProtNLM"/>
    </source>
</evidence>
<gene>
    <name evidence="1" type="ORF">MNBD_BACTEROID02-121</name>
</gene>
<evidence type="ECO:0000313" key="1">
    <source>
        <dbReference type="EMBL" id="VAV82462.1"/>
    </source>
</evidence>
<sequence length="123" mass="14025">MLKTQKYDFCTLNFYDSYMIAVVNKGIHLAPAENQVLIDAANAFYRDMPFVYITHRKHSYSVDPIVFVKTAKMKNLLGVAVVADVPVSKGNAEIEKLFYNKPYEIFSVLEDAVEWAKQLIQNG</sequence>
<name>A0A3B0QQB9_9ZZZZ</name>
<proteinExistence type="predicted"/>